<accession>A0A5C5X9N2</accession>
<dbReference type="Pfam" id="PF08811">
    <property type="entry name" value="DUF1800"/>
    <property type="match status" value="1"/>
</dbReference>
<dbReference type="RefSeq" id="WP_197441081.1">
    <property type="nucleotide sequence ID" value="NZ_SIHI01000001.1"/>
</dbReference>
<dbReference type="Proteomes" id="UP000317243">
    <property type="component" value="Unassembled WGS sequence"/>
</dbReference>
<gene>
    <name evidence="1" type="ORF">KOR42_24900</name>
</gene>
<dbReference type="AlphaFoldDB" id="A0A5C5X9N2"/>
<protein>
    <recommendedName>
        <fullName evidence="3">DUF1800 domain-containing protein</fullName>
    </recommendedName>
</protein>
<dbReference type="InterPro" id="IPR014917">
    <property type="entry name" value="DUF1800"/>
</dbReference>
<sequence length="451" mass="50971">MHDIDPGWAWSPVEESQQPWTRQLAAHLYRRAGFSATSETLDEAANKSAAEVVAELVDGRTESEEYLAQMKQLGRTVVATGNVENLPAWWMYRFLTTTDMLREKMTLFWHGHFATSGDKVTDPQLMVDQNELLRRNSLGNFGTLVAEISRNPAMLIYLDSVTNRKAHPNENFAREVMELFALGEGRYTEDDIRELSRCFTGWEIRNGRYRFNRYQHDSGRKSILGQEGPFDGDEGVAIVLDQPALPDFIIGKLYQFFIADEPAPPAELLAPLTIEFRENGLNIAPVLKRILSSQLFYSPHSVARKVRSPVEFSVGFLRALEGSTDQYALTSGLSELGQVPFFPPNVKGWDGGRTWINSSTLLARSNLIQSILKNKNTRFSNGTLSDLFDKHRLNSSQEIIDWLETMLLAVSLPETVRLQLQSKIDSGSGNREERLKEVVHLICGLPEYQLS</sequence>
<proteinExistence type="predicted"/>
<evidence type="ECO:0008006" key="3">
    <source>
        <dbReference type="Google" id="ProtNLM"/>
    </source>
</evidence>
<keyword evidence="2" id="KW-1185">Reference proteome</keyword>
<comment type="caution">
    <text evidence="1">The sequence shown here is derived from an EMBL/GenBank/DDBJ whole genome shotgun (WGS) entry which is preliminary data.</text>
</comment>
<organism evidence="1 2">
    <name type="scientific">Thalassoglobus neptunius</name>
    <dbReference type="NCBI Taxonomy" id="1938619"/>
    <lineage>
        <taxon>Bacteria</taxon>
        <taxon>Pseudomonadati</taxon>
        <taxon>Planctomycetota</taxon>
        <taxon>Planctomycetia</taxon>
        <taxon>Planctomycetales</taxon>
        <taxon>Planctomycetaceae</taxon>
        <taxon>Thalassoglobus</taxon>
    </lineage>
</organism>
<evidence type="ECO:0000313" key="1">
    <source>
        <dbReference type="EMBL" id="TWT59101.1"/>
    </source>
</evidence>
<evidence type="ECO:0000313" key="2">
    <source>
        <dbReference type="Proteomes" id="UP000317243"/>
    </source>
</evidence>
<reference evidence="1 2" key="1">
    <citation type="submission" date="2019-02" db="EMBL/GenBank/DDBJ databases">
        <title>Deep-cultivation of Planctomycetes and their phenomic and genomic characterization uncovers novel biology.</title>
        <authorList>
            <person name="Wiegand S."/>
            <person name="Jogler M."/>
            <person name="Boedeker C."/>
            <person name="Pinto D."/>
            <person name="Vollmers J."/>
            <person name="Rivas-Marin E."/>
            <person name="Kohn T."/>
            <person name="Peeters S.H."/>
            <person name="Heuer A."/>
            <person name="Rast P."/>
            <person name="Oberbeckmann S."/>
            <person name="Bunk B."/>
            <person name="Jeske O."/>
            <person name="Meyerdierks A."/>
            <person name="Storesund J.E."/>
            <person name="Kallscheuer N."/>
            <person name="Luecker S."/>
            <person name="Lage O.M."/>
            <person name="Pohl T."/>
            <person name="Merkel B.J."/>
            <person name="Hornburger P."/>
            <person name="Mueller R.-W."/>
            <person name="Bruemmer F."/>
            <person name="Labrenz M."/>
            <person name="Spormann A.M."/>
            <person name="Op Den Camp H."/>
            <person name="Overmann J."/>
            <person name="Amann R."/>
            <person name="Jetten M.S.M."/>
            <person name="Mascher T."/>
            <person name="Medema M.H."/>
            <person name="Devos D.P."/>
            <person name="Kaster A.-K."/>
            <person name="Ovreas L."/>
            <person name="Rohde M."/>
            <person name="Galperin M.Y."/>
            <person name="Jogler C."/>
        </authorList>
    </citation>
    <scope>NUCLEOTIDE SEQUENCE [LARGE SCALE GENOMIC DNA]</scope>
    <source>
        <strain evidence="1 2">KOR42</strain>
    </source>
</reference>
<name>A0A5C5X9N2_9PLAN</name>
<dbReference type="EMBL" id="SIHI01000001">
    <property type="protein sequence ID" value="TWT59101.1"/>
    <property type="molecule type" value="Genomic_DNA"/>
</dbReference>